<organism evidence="21 22">
    <name type="scientific">Phialemonium thermophilum</name>
    <dbReference type="NCBI Taxonomy" id="223376"/>
    <lineage>
        <taxon>Eukaryota</taxon>
        <taxon>Fungi</taxon>
        <taxon>Dikarya</taxon>
        <taxon>Ascomycota</taxon>
        <taxon>Pezizomycotina</taxon>
        <taxon>Sordariomycetes</taxon>
        <taxon>Sordariomycetidae</taxon>
        <taxon>Cephalothecales</taxon>
        <taxon>Cephalothecaceae</taxon>
        <taxon>Phialemonium</taxon>
    </lineage>
</organism>
<evidence type="ECO:0000256" key="1">
    <source>
        <dbReference type="ARBA" id="ARBA00004448"/>
    </source>
</evidence>
<sequence length="528" mass="60308">MQSQDWVIVFHVDGDAFPQLVSRHTSKPAMGHASSRLLPRPLLDLRSGSATPLIARPLRLFGTHSRPCRRPLSVSQFPNAEPARPAVARRASLHSSPCRRVDESKYEQKAKELNQKGLDEEEQEVRVRQNQIKRPWHREGADKPPVSETQDDMKPMTKGKLLTTPTRLLKLVLPLPIAVQKDLRNNQKKGHDGSQRDYARAISHNDEIQPLALLVHPQQPLSYVERLIQAELPPIVEDGKEKVPNVYFCAEDAEGSQNRPTARDETGPQSASRRDREQQQKKEQQQQQQEEEEEEKAEREKNMGYGVEMRVEVPSFNDRTYYMRVRLRAMGRRIDEMARIKRECDLLAHRGANRLAKAGFGVLTAWWGIVYWGTFHTQLGWDMLEPVTYLAGLATIMGGYLWFLYISRDLSYKAAMNVTVSRRQHALYEARGFDLHKWEQLLAEAGALRDEIKKVAIEYDVDWDESRDVGDAVKRVLDKEQRKQGGGPRVEGRAVWADAPLVRLDPCVNHQPTTSKDSSPSSSSSRRL</sequence>
<comment type="catalytic activity">
    <reaction evidence="14">
        <text>Ca(2+)(in) = Ca(2+)(out)</text>
        <dbReference type="Rhea" id="RHEA:29671"/>
        <dbReference type="ChEBI" id="CHEBI:29108"/>
    </reaction>
</comment>
<dbReference type="PANTHER" id="PTHR13462">
    <property type="entry name" value="CALCIUM UNIPORTER PROTEIN, MITOCHONDRIAL"/>
    <property type="match status" value="1"/>
</dbReference>
<dbReference type="Proteomes" id="UP001586593">
    <property type="component" value="Unassembled WGS sequence"/>
</dbReference>
<evidence type="ECO:0000313" key="22">
    <source>
        <dbReference type="Proteomes" id="UP001586593"/>
    </source>
</evidence>
<keyword evidence="9 19" id="KW-1133">Transmembrane helix</keyword>
<feature type="domain" description="Calcium uniporter protein C-terminal" evidence="20">
    <location>
        <begin position="287"/>
        <end position="441"/>
    </location>
</feature>
<keyword evidence="7" id="KW-0999">Mitochondrion inner membrane</keyword>
<evidence type="ECO:0000256" key="11">
    <source>
        <dbReference type="ARBA" id="ARBA00023128"/>
    </source>
</evidence>
<evidence type="ECO:0000256" key="14">
    <source>
        <dbReference type="ARBA" id="ARBA00036634"/>
    </source>
</evidence>
<keyword evidence="12 19" id="KW-0472">Membrane</keyword>
<evidence type="ECO:0000256" key="19">
    <source>
        <dbReference type="SAM" id="Phobius"/>
    </source>
</evidence>
<evidence type="ECO:0000256" key="7">
    <source>
        <dbReference type="ARBA" id="ARBA00022792"/>
    </source>
</evidence>
<dbReference type="EMBL" id="JAZHXJ010001139">
    <property type="protein sequence ID" value="KAL1845324.1"/>
    <property type="molecule type" value="Genomic_DNA"/>
</dbReference>
<comment type="subunit">
    <text evidence="15">Homotetramer, assembles in a dimer or dimers configuration with two interfaces.</text>
</comment>
<dbReference type="PANTHER" id="PTHR13462:SF10">
    <property type="entry name" value="CALCIUM UNIPORTER PROTEIN, MITOCHONDRIAL"/>
    <property type="match status" value="1"/>
</dbReference>
<dbReference type="InterPro" id="IPR039055">
    <property type="entry name" value="MCU_fam"/>
</dbReference>
<evidence type="ECO:0000256" key="18">
    <source>
        <dbReference type="SAM" id="MobiDB-lite"/>
    </source>
</evidence>
<comment type="subcellular location">
    <subcellularLocation>
        <location evidence="1">Mitochondrion inner membrane</location>
        <topology evidence="1">Multi-pass membrane protein</topology>
    </subcellularLocation>
</comment>
<keyword evidence="6 19" id="KW-0812">Transmembrane</keyword>
<keyword evidence="13" id="KW-0407">Ion channel</keyword>
<evidence type="ECO:0000256" key="9">
    <source>
        <dbReference type="ARBA" id="ARBA00022989"/>
    </source>
</evidence>
<dbReference type="InterPro" id="IPR006769">
    <property type="entry name" value="MCU_C"/>
</dbReference>
<evidence type="ECO:0000256" key="2">
    <source>
        <dbReference type="ARBA" id="ARBA00005653"/>
    </source>
</evidence>
<feature type="compositionally biased region" description="Low complexity" evidence="18">
    <location>
        <begin position="515"/>
        <end position="528"/>
    </location>
</feature>
<protein>
    <recommendedName>
        <fullName evidence="16">Calcium uniporter protein, mitochondrial</fullName>
    </recommendedName>
</protein>
<name>A0ABR3VUK8_9PEZI</name>
<evidence type="ECO:0000256" key="17">
    <source>
        <dbReference type="ARBA" id="ARBA00045938"/>
    </source>
</evidence>
<evidence type="ECO:0000313" key="21">
    <source>
        <dbReference type="EMBL" id="KAL1845324.1"/>
    </source>
</evidence>
<feature type="region of interest" description="Disordered" evidence="18">
    <location>
        <begin position="506"/>
        <end position="528"/>
    </location>
</feature>
<accession>A0ABR3VUK8</accession>
<reference evidence="21 22" key="1">
    <citation type="journal article" date="2024" name="Commun. Biol.">
        <title>Comparative genomic analysis of thermophilic fungi reveals convergent evolutionary adaptations and gene losses.</title>
        <authorList>
            <person name="Steindorff A.S."/>
            <person name="Aguilar-Pontes M.V."/>
            <person name="Robinson A.J."/>
            <person name="Andreopoulos B."/>
            <person name="LaButti K."/>
            <person name="Kuo A."/>
            <person name="Mondo S."/>
            <person name="Riley R."/>
            <person name="Otillar R."/>
            <person name="Haridas S."/>
            <person name="Lipzen A."/>
            <person name="Grimwood J."/>
            <person name="Schmutz J."/>
            <person name="Clum A."/>
            <person name="Reid I.D."/>
            <person name="Moisan M.C."/>
            <person name="Butler G."/>
            <person name="Nguyen T.T.M."/>
            <person name="Dewar K."/>
            <person name="Conant G."/>
            <person name="Drula E."/>
            <person name="Henrissat B."/>
            <person name="Hansel C."/>
            <person name="Singer S."/>
            <person name="Hutchinson M.I."/>
            <person name="de Vries R.P."/>
            <person name="Natvig D.O."/>
            <person name="Powell A.J."/>
            <person name="Tsang A."/>
            <person name="Grigoriev I.V."/>
        </authorList>
    </citation>
    <scope>NUCLEOTIDE SEQUENCE [LARGE SCALE GENOMIC DNA]</scope>
    <source>
        <strain evidence="21 22">ATCC 24622</strain>
    </source>
</reference>
<keyword evidence="4" id="KW-0109">Calcium transport</keyword>
<feature type="compositionally biased region" description="Basic and acidic residues" evidence="18">
    <location>
        <begin position="261"/>
        <end position="284"/>
    </location>
</feature>
<keyword evidence="8" id="KW-0106">Calcium</keyword>
<evidence type="ECO:0000256" key="6">
    <source>
        <dbReference type="ARBA" id="ARBA00022692"/>
    </source>
</evidence>
<evidence type="ECO:0000256" key="10">
    <source>
        <dbReference type="ARBA" id="ARBA00023065"/>
    </source>
</evidence>
<proteinExistence type="inferred from homology"/>
<evidence type="ECO:0000256" key="16">
    <source>
        <dbReference type="ARBA" id="ARBA00044981"/>
    </source>
</evidence>
<keyword evidence="10" id="KW-0406">Ion transport</keyword>
<evidence type="ECO:0000256" key="3">
    <source>
        <dbReference type="ARBA" id="ARBA00022448"/>
    </source>
</evidence>
<dbReference type="Pfam" id="PF04678">
    <property type="entry name" value="MCU"/>
    <property type="match status" value="1"/>
</dbReference>
<feature type="transmembrane region" description="Helical" evidence="19">
    <location>
        <begin position="355"/>
        <end position="375"/>
    </location>
</feature>
<evidence type="ECO:0000259" key="20">
    <source>
        <dbReference type="Pfam" id="PF04678"/>
    </source>
</evidence>
<comment type="similarity">
    <text evidence="2">Belongs to the MCU (TC 1.A.77) family.</text>
</comment>
<evidence type="ECO:0000256" key="4">
    <source>
        <dbReference type="ARBA" id="ARBA00022568"/>
    </source>
</evidence>
<evidence type="ECO:0000256" key="5">
    <source>
        <dbReference type="ARBA" id="ARBA00022673"/>
    </source>
</evidence>
<evidence type="ECO:0000256" key="15">
    <source>
        <dbReference type="ARBA" id="ARBA00044966"/>
    </source>
</evidence>
<keyword evidence="3" id="KW-0813">Transport</keyword>
<keyword evidence="5" id="KW-0107">Calcium channel</keyword>
<feature type="transmembrane region" description="Helical" evidence="19">
    <location>
        <begin position="387"/>
        <end position="406"/>
    </location>
</feature>
<keyword evidence="11" id="KW-0496">Mitochondrion</keyword>
<gene>
    <name evidence="21" type="ORF">VTK73DRAFT_687</name>
</gene>
<evidence type="ECO:0000256" key="12">
    <source>
        <dbReference type="ARBA" id="ARBA00023136"/>
    </source>
</evidence>
<comment type="caution">
    <text evidence="21">The sequence shown here is derived from an EMBL/GenBank/DDBJ whole genome shotgun (WGS) entry which is preliminary data.</text>
</comment>
<evidence type="ECO:0000256" key="8">
    <source>
        <dbReference type="ARBA" id="ARBA00022837"/>
    </source>
</evidence>
<feature type="region of interest" description="Disordered" evidence="18">
    <location>
        <begin position="251"/>
        <end position="303"/>
    </location>
</feature>
<comment type="function">
    <text evidence="17">Highly selective calcium channel localized to the inner mitochondrial membrane, which mediates calcium uptake into the mitochondrial matrix. Mitochondrial calcium homeostasis plays key roles in cellular physiology and regulates ATP production, cytoplasmic calcium signals and activation of cell death pathways. Sufficient to operate as a pore-forming channel without the need of calcium-sensor or auxiliary subunit.</text>
</comment>
<feature type="region of interest" description="Disordered" evidence="18">
    <location>
        <begin position="113"/>
        <end position="158"/>
    </location>
</feature>
<keyword evidence="22" id="KW-1185">Reference proteome</keyword>
<evidence type="ECO:0000256" key="13">
    <source>
        <dbReference type="ARBA" id="ARBA00023303"/>
    </source>
</evidence>